<dbReference type="InterPro" id="IPR036388">
    <property type="entry name" value="WH-like_DNA-bd_sf"/>
</dbReference>
<accession>A0A090TJM1</accession>
<organism evidence="2 3">
    <name type="scientific">Vibrio maritimus</name>
    <dbReference type="NCBI Taxonomy" id="990268"/>
    <lineage>
        <taxon>Bacteria</taxon>
        <taxon>Pseudomonadati</taxon>
        <taxon>Pseudomonadota</taxon>
        <taxon>Gammaproteobacteria</taxon>
        <taxon>Vibrionales</taxon>
        <taxon>Vibrionaceae</taxon>
        <taxon>Vibrio</taxon>
    </lineage>
</organism>
<dbReference type="InterPro" id="IPR000847">
    <property type="entry name" value="LysR_HTH_N"/>
</dbReference>
<dbReference type="InterPro" id="IPR036390">
    <property type="entry name" value="WH_DNA-bd_sf"/>
</dbReference>
<dbReference type="PROSITE" id="PS50931">
    <property type="entry name" value="HTH_LYSR"/>
    <property type="match status" value="1"/>
</dbReference>
<dbReference type="SUPFAM" id="SSF46785">
    <property type="entry name" value="Winged helix' DNA-binding domain"/>
    <property type="match status" value="1"/>
</dbReference>
<evidence type="ECO:0000259" key="1">
    <source>
        <dbReference type="PROSITE" id="PS50931"/>
    </source>
</evidence>
<comment type="caution">
    <text evidence="2">The sequence shown here is derived from an EMBL/GenBank/DDBJ whole genome shotgun (WGS) entry which is preliminary data.</text>
</comment>
<dbReference type="EMBL" id="BBMT01000001">
    <property type="protein sequence ID" value="GAL31557.1"/>
    <property type="molecule type" value="Genomic_DNA"/>
</dbReference>
<dbReference type="Proteomes" id="UP000029224">
    <property type="component" value="Unassembled WGS sequence"/>
</dbReference>
<feature type="domain" description="HTH lysR-type" evidence="1">
    <location>
        <begin position="2"/>
        <end position="56"/>
    </location>
</feature>
<name>A0A090TJM1_9VIBR</name>
<reference evidence="2 3" key="2">
    <citation type="submission" date="2014-09" db="EMBL/GenBank/DDBJ databases">
        <authorList>
            <consortium name="NBRP consortium"/>
            <person name="Sawabe T."/>
            <person name="Meirelles P."/>
            <person name="Nakanishi M."/>
            <person name="Sayaka M."/>
            <person name="Hattori M."/>
            <person name="Ohkuma M."/>
        </authorList>
    </citation>
    <scope>NUCLEOTIDE SEQUENCE [LARGE SCALE GENOMIC DNA]</scope>
    <source>
        <strain evidence="2 3">JCM 19240</strain>
    </source>
</reference>
<dbReference type="GO" id="GO:0003700">
    <property type="term" value="F:DNA-binding transcription factor activity"/>
    <property type="evidence" value="ECO:0007669"/>
    <property type="project" value="InterPro"/>
</dbReference>
<keyword evidence="3" id="KW-1185">Reference proteome</keyword>
<dbReference type="Gene3D" id="1.10.10.10">
    <property type="entry name" value="Winged helix-like DNA-binding domain superfamily/Winged helix DNA-binding domain"/>
    <property type="match status" value="1"/>
</dbReference>
<evidence type="ECO:0000313" key="3">
    <source>
        <dbReference type="Proteomes" id="UP000029224"/>
    </source>
</evidence>
<dbReference type="Pfam" id="PF00126">
    <property type="entry name" value="HTH_1"/>
    <property type="match status" value="1"/>
</dbReference>
<evidence type="ECO:0000313" key="2">
    <source>
        <dbReference type="EMBL" id="GAL31557.1"/>
    </source>
</evidence>
<proteinExistence type="predicted"/>
<sequence>MFSYEHLAAFCATVEEGSYSQAARKLQKDRTTIREQIKALEDSYAVTLFEIQARRP</sequence>
<reference evidence="2 3" key="1">
    <citation type="submission" date="2014-09" db="EMBL/GenBank/DDBJ databases">
        <title>Vibrio maritimus JCM 19240. (C210) whole genome shotgun sequence.</title>
        <authorList>
            <person name="Sawabe T."/>
            <person name="Meirelles P."/>
            <person name="Nakanishi M."/>
            <person name="Sayaka M."/>
            <person name="Hattori M."/>
            <person name="Ohkuma M."/>
        </authorList>
    </citation>
    <scope>NUCLEOTIDE SEQUENCE [LARGE SCALE GENOMIC DNA]</scope>
    <source>
        <strain evidence="2 3">JCM 19240</strain>
    </source>
</reference>
<gene>
    <name evidence="2" type="ORF">JCM19240_4988</name>
</gene>
<dbReference type="AlphaFoldDB" id="A0A090TJM1"/>
<protein>
    <submittedName>
        <fullName evidence="2">Transcriptional regulators LysR family</fullName>
    </submittedName>
</protein>